<dbReference type="InterPro" id="IPR001611">
    <property type="entry name" value="Leu-rich_rpt"/>
</dbReference>
<dbReference type="InterPro" id="IPR032675">
    <property type="entry name" value="LRR_dom_sf"/>
</dbReference>
<evidence type="ECO:0000313" key="9">
    <source>
        <dbReference type="EMBL" id="CAH1438845.1"/>
    </source>
</evidence>
<keyword evidence="10" id="KW-1185">Reference proteome</keyword>
<evidence type="ECO:0000256" key="5">
    <source>
        <dbReference type="ARBA" id="ARBA00023136"/>
    </source>
</evidence>
<feature type="chain" id="PRO_5044009598" description="Leucine-rich repeat-containing N-terminal plant-type domain-containing protein" evidence="7">
    <location>
        <begin position="22"/>
        <end position="269"/>
    </location>
</feature>
<dbReference type="AlphaFoldDB" id="A0AAU9NM06"/>
<feature type="transmembrane region" description="Helical" evidence="6">
    <location>
        <begin position="239"/>
        <end position="259"/>
    </location>
</feature>
<evidence type="ECO:0000256" key="3">
    <source>
        <dbReference type="ARBA" id="ARBA00022729"/>
    </source>
</evidence>
<protein>
    <recommendedName>
        <fullName evidence="8">Leucine-rich repeat-containing N-terminal plant-type domain-containing protein</fullName>
    </recommendedName>
</protein>
<dbReference type="FunFam" id="3.80.10.10:FF:000400">
    <property type="entry name" value="Nuclear pore complex protein NUP107"/>
    <property type="match status" value="1"/>
</dbReference>
<proteinExistence type="predicted"/>
<comment type="caution">
    <text evidence="9">The sequence shown here is derived from an EMBL/GenBank/DDBJ whole genome shotgun (WGS) entry which is preliminary data.</text>
</comment>
<keyword evidence="4" id="KW-0677">Repeat</keyword>
<feature type="domain" description="Leucine-rich repeat-containing N-terminal plant-type" evidence="8">
    <location>
        <begin position="24"/>
        <end position="61"/>
    </location>
</feature>
<reference evidence="9 10" key="1">
    <citation type="submission" date="2022-01" db="EMBL/GenBank/DDBJ databases">
        <authorList>
            <person name="Xiong W."/>
            <person name="Schranz E."/>
        </authorList>
    </citation>
    <scope>NUCLEOTIDE SEQUENCE [LARGE SCALE GENOMIC DNA]</scope>
</reference>
<name>A0AAU9NM06_9ASTR</name>
<dbReference type="Pfam" id="PF08263">
    <property type="entry name" value="LRRNT_2"/>
    <property type="match status" value="1"/>
</dbReference>
<dbReference type="PANTHER" id="PTHR48010">
    <property type="entry name" value="OS05G0588300 PROTEIN"/>
    <property type="match status" value="1"/>
</dbReference>
<dbReference type="SUPFAM" id="SSF52058">
    <property type="entry name" value="L domain-like"/>
    <property type="match status" value="1"/>
</dbReference>
<keyword evidence="2" id="KW-0433">Leucine-rich repeat</keyword>
<dbReference type="Proteomes" id="UP001157418">
    <property type="component" value="Unassembled WGS sequence"/>
</dbReference>
<organism evidence="9 10">
    <name type="scientific">Lactuca virosa</name>
    <dbReference type="NCBI Taxonomy" id="75947"/>
    <lineage>
        <taxon>Eukaryota</taxon>
        <taxon>Viridiplantae</taxon>
        <taxon>Streptophyta</taxon>
        <taxon>Embryophyta</taxon>
        <taxon>Tracheophyta</taxon>
        <taxon>Spermatophyta</taxon>
        <taxon>Magnoliopsida</taxon>
        <taxon>eudicotyledons</taxon>
        <taxon>Gunneridae</taxon>
        <taxon>Pentapetalae</taxon>
        <taxon>asterids</taxon>
        <taxon>campanulids</taxon>
        <taxon>Asterales</taxon>
        <taxon>Asteraceae</taxon>
        <taxon>Cichorioideae</taxon>
        <taxon>Cichorieae</taxon>
        <taxon>Lactucinae</taxon>
        <taxon>Lactuca</taxon>
    </lineage>
</organism>
<dbReference type="GO" id="GO:0016020">
    <property type="term" value="C:membrane"/>
    <property type="evidence" value="ECO:0007669"/>
    <property type="project" value="UniProtKB-SubCell"/>
</dbReference>
<evidence type="ECO:0000256" key="4">
    <source>
        <dbReference type="ARBA" id="ARBA00022737"/>
    </source>
</evidence>
<comment type="subcellular location">
    <subcellularLocation>
        <location evidence="1">Membrane</location>
    </subcellularLocation>
</comment>
<dbReference type="Gene3D" id="3.80.10.10">
    <property type="entry name" value="Ribonuclease Inhibitor"/>
    <property type="match status" value="2"/>
</dbReference>
<keyword evidence="3 7" id="KW-0732">Signal</keyword>
<evidence type="ECO:0000256" key="2">
    <source>
        <dbReference type="ARBA" id="ARBA00022614"/>
    </source>
</evidence>
<dbReference type="InterPro" id="IPR013210">
    <property type="entry name" value="LRR_N_plant-typ"/>
</dbReference>
<keyword evidence="5 6" id="KW-0472">Membrane</keyword>
<gene>
    <name evidence="9" type="ORF">LVIROSA_LOCUS25080</name>
</gene>
<dbReference type="InterPro" id="IPR050994">
    <property type="entry name" value="At_inactive_RLKs"/>
</dbReference>
<dbReference type="Pfam" id="PF00560">
    <property type="entry name" value="LRR_1"/>
    <property type="match status" value="4"/>
</dbReference>
<evidence type="ECO:0000313" key="10">
    <source>
        <dbReference type="Proteomes" id="UP001157418"/>
    </source>
</evidence>
<dbReference type="PANTHER" id="PTHR48010:SF45">
    <property type="entry name" value="LEUCINE-RICH REPEAT PROTEIN, PLANT-TYPE-RELATED"/>
    <property type="match status" value="1"/>
</dbReference>
<evidence type="ECO:0000259" key="8">
    <source>
        <dbReference type="Pfam" id="PF08263"/>
    </source>
</evidence>
<keyword evidence="6" id="KW-0812">Transmembrane</keyword>
<dbReference type="EMBL" id="CAKMRJ010004445">
    <property type="protein sequence ID" value="CAH1438845.1"/>
    <property type="molecule type" value="Genomic_DNA"/>
</dbReference>
<sequence>MKNLQFLGVATIIFLLHKTTADINDDTESLLQFASLVPQAKPLNWKKTIPICKDWDGITCDEEGTKVTAINLPTSGLYGPIPPNTIGKLDSLRILSLRFNFLNGSLPSDIISNPSLQNLYLQNNNFSGNIPSIVSHKIRVLDLSFNSLTGNIPETLKDLPQLTFLYLQFNYFSGPVPDFILTRLRELNVSHNLLSGPIPISLQTFENSSFSGNELLCGPPLNQCPASTALHPKKLTTGAILAIAIGSFLFVAILLCCFLKKNDRDRLVN</sequence>
<evidence type="ECO:0000256" key="6">
    <source>
        <dbReference type="SAM" id="Phobius"/>
    </source>
</evidence>
<feature type="signal peptide" evidence="7">
    <location>
        <begin position="1"/>
        <end position="21"/>
    </location>
</feature>
<accession>A0AAU9NM06</accession>
<keyword evidence="6" id="KW-1133">Transmembrane helix</keyword>
<evidence type="ECO:0000256" key="7">
    <source>
        <dbReference type="SAM" id="SignalP"/>
    </source>
</evidence>
<evidence type="ECO:0000256" key="1">
    <source>
        <dbReference type="ARBA" id="ARBA00004370"/>
    </source>
</evidence>